<dbReference type="Pfam" id="PF01208">
    <property type="entry name" value="URO-D"/>
    <property type="match status" value="1"/>
</dbReference>
<protein>
    <recommendedName>
        <fullName evidence="3 7">Uroporphyrinogen decarboxylase</fullName>
        <shortName evidence="7">UPD</shortName>
        <shortName evidence="7">URO-D</shortName>
        <ecNumber evidence="3 7">4.1.1.37</ecNumber>
    </recommendedName>
</protein>
<dbReference type="GO" id="GO:0004853">
    <property type="term" value="F:uroporphyrinogen decarboxylase activity"/>
    <property type="evidence" value="ECO:0007669"/>
    <property type="project" value="UniProtKB-UniRule"/>
</dbReference>
<feature type="binding site" evidence="7">
    <location>
        <position position="73"/>
    </location>
    <ligand>
        <name>substrate</name>
    </ligand>
</feature>
<evidence type="ECO:0000256" key="3">
    <source>
        <dbReference type="ARBA" id="ARBA00012288"/>
    </source>
</evidence>
<comment type="similarity">
    <text evidence="2 7 9">Belongs to the uroporphyrinogen decarboxylase family.</text>
</comment>
<evidence type="ECO:0000256" key="4">
    <source>
        <dbReference type="ARBA" id="ARBA00022793"/>
    </source>
</evidence>
<feature type="domain" description="Uroporphyrinogen decarboxylase (URO-D)" evidence="11">
    <location>
        <begin position="134"/>
        <end position="150"/>
    </location>
</feature>
<name>A0A5A8F1L5_9BACT</name>
<feature type="binding site" evidence="7">
    <location>
        <position position="146"/>
    </location>
    <ligand>
        <name>substrate</name>
    </ligand>
</feature>
<keyword evidence="5 7" id="KW-0456">Lyase</keyword>
<proteinExistence type="inferred from homology"/>
<keyword evidence="13" id="KW-1185">Reference proteome</keyword>
<dbReference type="EMBL" id="VFJB01000006">
    <property type="protein sequence ID" value="KAA0257800.1"/>
    <property type="molecule type" value="Genomic_DNA"/>
</dbReference>
<feature type="binding site" evidence="7">
    <location>
        <position position="201"/>
    </location>
    <ligand>
        <name>substrate</name>
    </ligand>
</feature>
<gene>
    <name evidence="7 12" type="primary">hemE</name>
    <name evidence="12" type="ORF">FHQ18_08640</name>
</gene>
<reference evidence="12 13" key="1">
    <citation type="submission" date="2019-06" db="EMBL/GenBank/DDBJ databases">
        <title>Genomic insights into carbon and energy metabolism of Deferribacter autotrophicus revealed new metabolic traits in the phylum Deferribacteres.</title>
        <authorList>
            <person name="Slobodkin A.I."/>
            <person name="Slobodkina G.B."/>
            <person name="Allioux M."/>
            <person name="Alain K."/>
            <person name="Jebbar M."/>
            <person name="Shadrin V."/>
            <person name="Kublanov I.V."/>
            <person name="Toshchakov S.V."/>
            <person name="Bonch-Osmolovskaya E.A."/>
        </authorList>
    </citation>
    <scope>NUCLEOTIDE SEQUENCE [LARGE SCALE GENOMIC DNA]</scope>
    <source>
        <strain evidence="12 13">SL50</strain>
    </source>
</reference>
<feature type="binding site" evidence="7">
    <location>
        <position position="313"/>
    </location>
    <ligand>
        <name>substrate</name>
    </ligand>
</feature>
<dbReference type="UniPathway" id="UPA00251">
    <property type="reaction ID" value="UER00321"/>
</dbReference>
<dbReference type="InterPro" id="IPR000257">
    <property type="entry name" value="Uroporphyrinogen_deCOase"/>
</dbReference>
<dbReference type="GO" id="GO:0005829">
    <property type="term" value="C:cytosol"/>
    <property type="evidence" value="ECO:0007669"/>
    <property type="project" value="TreeGrafter"/>
</dbReference>
<evidence type="ECO:0000256" key="8">
    <source>
        <dbReference type="RuleBase" id="RU000554"/>
    </source>
</evidence>
<accession>A0A5A8F1L5</accession>
<dbReference type="PROSITE" id="PS00906">
    <property type="entry name" value="UROD_1"/>
    <property type="match status" value="1"/>
</dbReference>
<dbReference type="GO" id="GO:0006782">
    <property type="term" value="P:protoporphyrinogen IX biosynthetic process"/>
    <property type="evidence" value="ECO:0007669"/>
    <property type="project" value="UniProtKB-UniRule"/>
</dbReference>
<dbReference type="Proteomes" id="UP000322876">
    <property type="component" value="Unassembled WGS sequence"/>
</dbReference>
<evidence type="ECO:0000313" key="13">
    <source>
        <dbReference type="Proteomes" id="UP000322876"/>
    </source>
</evidence>
<keyword evidence="6 7" id="KW-0627">Porphyrin biosynthesis</keyword>
<evidence type="ECO:0000259" key="11">
    <source>
        <dbReference type="PROSITE" id="PS00907"/>
    </source>
</evidence>
<evidence type="ECO:0000256" key="5">
    <source>
        <dbReference type="ARBA" id="ARBA00023239"/>
    </source>
</evidence>
<dbReference type="OrthoDB" id="9806656at2"/>
<keyword evidence="4 7" id="KW-0210">Decarboxylase</keyword>
<comment type="pathway">
    <text evidence="1 7 8">Porphyrin-containing compound metabolism; protoporphyrin-IX biosynthesis; coproporphyrinogen-III from 5-aminolevulinate: step 4/4.</text>
</comment>
<feature type="site" description="Transition state stabilizer" evidence="7">
    <location>
        <position position="73"/>
    </location>
</feature>
<dbReference type="CDD" id="cd00717">
    <property type="entry name" value="URO-D"/>
    <property type="match status" value="1"/>
</dbReference>
<evidence type="ECO:0000256" key="9">
    <source>
        <dbReference type="RuleBase" id="RU004169"/>
    </source>
</evidence>
<dbReference type="PROSITE" id="PS00907">
    <property type="entry name" value="UROD_2"/>
    <property type="match status" value="1"/>
</dbReference>
<dbReference type="RefSeq" id="WP_149266773.1">
    <property type="nucleotide sequence ID" value="NZ_VFJB01000006.1"/>
</dbReference>
<dbReference type="PANTHER" id="PTHR21091:SF169">
    <property type="entry name" value="UROPORPHYRINOGEN DECARBOXYLASE"/>
    <property type="match status" value="1"/>
</dbReference>
<dbReference type="EC" id="4.1.1.37" evidence="3 7"/>
<dbReference type="HAMAP" id="MF_00218">
    <property type="entry name" value="URO_D"/>
    <property type="match status" value="1"/>
</dbReference>
<dbReference type="SUPFAM" id="SSF51726">
    <property type="entry name" value="UROD/MetE-like"/>
    <property type="match status" value="1"/>
</dbReference>
<evidence type="ECO:0000256" key="6">
    <source>
        <dbReference type="ARBA" id="ARBA00023244"/>
    </source>
</evidence>
<evidence type="ECO:0000259" key="10">
    <source>
        <dbReference type="PROSITE" id="PS00906"/>
    </source>
</evidence>
<dbReference type="NCBIfam" id="TIGR01464">
    <property type="entry name" value="hemE"/>
    <property type="match status" value="1"/>
</dbReference>
<evidence type="ECO:0000313" key="12">
    <source>
        <dbReference type="EMBL" id="KAA0257800.1"/>
    </source>
</evidence>
<organism evidence="12 13">
    <name type="scientific">Deferribacter autotrophicus</name>
    <dbReference type="NCBI Taxonomy" id="500465"/>
    <lineage>
        <taxon>Bacteria</taxon>
        <taxon>Pseudomonadati</taxon>
        <taxon>Deferribacterota</taxon>
        <taxon>Deferribacteres</taxon>
        <taxon>Deferribacterales</taxon>
        <taxon>Deferribacteraceae</taxon>
        <taxon>Deferribacter</taxon>
    </lineage>
</organism>
<dbReference type="InterPro" id="IPR038071">
    <property type="entry name" value="UROD/MetE-like_sf"/>
</dbReference>
<feature type="domain" description="Uroporphyrinogen decarboxylase (URO-D)" evidence="10">
    <location>
        <begin position="19"/>
        <end position="28"/>
    </location>
</feature>
<dbReference type="InterPro" id="IPR006361">
    <property type="entry name" value="Uroporphyrinogen_deCO2ase_HemE"/>
</dbReference>
<comment type="catalytic activity">
    <reaction evidence="7 8">
        <text>uroporphyrinogen III + 4 H(+) = coproporphyrinogen III + 4 CO2</text>
        <dbReference type="Rhea" id="RHEA:19865"/>
        <dbReference type="ChEBI" id="CHEBI:15378"/>
        <dbReference type="ChEBI" id="CHEBI:16526"/>
        <dbReference type="ChEBI" id="CHEBI:57308"/>
        <dbReference type="ChEBI" id="CHEBI:57309"/>
        <dbReference type="EC" id="4.1.1.37"/>
    </reaction>
</comment>
<feature type="binding site" evidence="7">
    <location>
        <begin position="24"/>
        <end position="28"/>
    </location>
    <ligand>
        <name>substrate</name>
    </ligand>
</feature>
<dbReference type="Gene3D" id="3.20.20.210">
    <property type="match status" value="1"/>
</dbReference>
<comment type="caution">
    <text evidence="12">The sequence shown here is derived from an EMBL/GenBank/DDBJ whole genome shotgun (WGS) entry which is preliminary data.</text>
</comment>
<evidence type="ECO:0000256" key="2">
    <source>
        <dbReference type="ARBA" id="ARBA00009935"/>
    </source>
</evidence>
<comment type="subunit">
    <text evidence="7">Homodimer.</text>
</comment>
<comment type="subcellular location">
    <subcellularLocation>
        <location evidence="7">Cytoplasm</location>
    </subcellularLocation>
</comment>
<dbReference type="AlphaFoldDB" id="A0A5A8F1L5"/>
<comment type="function">
    <text evidence="7">Catalyzes the decarboxylation of four acetate groups of uroporphyrinogen-III to yield coproporphyrinogen-III.</text>
</comment>
<sequence>MFNDLILRALNGEKLERPPVWLMRQAGRYMAEYREVRSKVTFLELCKTPELACEVTLQPIRAFGMDAAILFSDILVPIEPMGVNLDFNPAPVISNPIRTKEDAENLRVVEPEKDLPFVIETVKLLVERLNVPLIGFSGAPFTLACYMVEGGGSKNFENVKSFMRNDEKGFEVLMEKLSVSTLKYLQAQVDNGCKIVQMFDTWAGVVSPYDYEKYIFPYVDYILKNLKGAKTIYFAKNGATFYKSLRKLNCDALGVDWTITLEDFSMLTEDKFVLQGNMDPTVLFANKDVIKEYALKIINEGRKIKGHIFNLGHGILPGTPVENVKFLVDVIKGEI</sequence>
<evidence type="ECO:0000256" key="1">
    <source>
        <dbReference type="ARBA" id="ARBA00004804"/>
    </source>
</evidence>
<comment type="caution">
    <text evidence="7">Lacks conserved residue(s) required for the propagation of feature annotation.</text>
</comment>
<keyword evidence="7" id="KW-0963">Cytoplasm</keyword>
<evidence type="ECO:0000256" key="7">
    <source>
        <dbReference type="HAMAP-Rule" id="MF_00218"/>
    </source>
</evidence>
<dbReference type="PANTHER" id="PTHR21091">
    <property type="entry name" value="METHYLTETRAHYDROFOLATE:HOMOCYSTEINE METHYLTRANSFERASE RELATED"/>
    <property type="match status" value="1"/>
</dbReference>